<keyword evidence="3" id="KW-1003">Cell membrane</keyword>
<feature type="region of interest" description="Disordered" evidence="17">
    <location>
        <begin position="1260"/>
        <end position="1384"/>
    </location>
</feature>
<feature type="transmembrane region" description="Helical" evidence="18">
    <location>
        <begin position="1111"/>
        <end position="1137"/>
    </location>
</feature>
<dbReference type="Gene3D" id="4.10.400.10">
    <property type="entry name" value="Low-density Lipoprotein Receptor"/>
    <property type="match status" value="1"/>
</dbReference>
<dbReference type="EnsemblMetazoa" id="GMOY009400-RA">
    <property type="protein sequence ID" value="GMOY009400-PA"/>
    <property type="gene ID" value="GMOY009400"/>
</dbReference>
<comment type="subcellular location">
    <subcellularLocation>
        <location evidence="1">Cell membrane</location>
        <topology evidence="1">Single-pass type I membrane protein</topology>
    </subcellularLocation>
</comment>
<evidence type="ECO:0000256" key="10">
    <source>
        <dbReference type="ARBA" id="ARBA00022989"/>
    </source>
</evidence>
<dbReference type="CDD" id="cd00112">
    <property type="entry name" value="LDLa"/>
    <property type="match status" value="1"/>
</dbReference>
<feature type="signal peptide" evidence="19">
    <location>
        <begin position="1"/>
        <end position="39"/>
    </location>
</feature>
<dbReference type="PROSITE" id="PS50068">
    <property type="entry name" value="LDLRA_2"/>
    <property type="match status" value="1"/>
</dbReference>
<keyword evidence="9" id="KW-0067">ATP-binding</keyword>
<feature type="domain" description="MAM" evidence="20">
    <location>
        <begin position="295"/>
        <end position="460"/>
    </location>
</feature>
<evidence type="ECO:0000256" key="19">
    <source>
        <dbReference type="SAM" id="SignalP"/>
    </source>
</evidence>
<dbReference type="InterPro" id="IPR036055">
    <property type="entry name" value="LDL_receptor-like_sf"/>
</dbReference>
<dbReference type="InterPro" id="IPR055163">
    <property type="entry name" value="ALK/LTK-like_GRD"/>
</dbReference>
<feature type="compositionally biased region" description="Polar residues" evidence="17">
    <location>
        <begin position="1299"/>
        <end position="1360"/>
    </location>
</feature>
<dbReference type="PANTHER" id="PTHR23282:SF146">
    <property type="entry name" value="RT07201P-RELATED"/>
    <property type="match status" value="1"/>
</dbReference>
<dbReference type="GO" id="GO:0005524">
    <property type="term" value="F:ATP binding"/>
    <property type="evidence" value="ECO:0007669"/>
    <property type="project" value="UniProtKB-KW"/>
</dbReference>
<dbReference type="InterPro" id="IPR000998">
    <property type="entry name" value="MAM_dom"/>
</dbReference>
<evidence type="ECO:0000313" key="21">
    <source>
        <dbReference type="EnsemblMetazoa" id="GMOY009400-PA"/>
    </source>
</evidence>
<dbReference type="PROSITE" id="PS50060">
    <property type="entry name" value="MAM_2"/>
    <property type="match status" value="2"/>
</dbReference>
<dbReference type="VEuPathDB" id="VectorBase:GMOY009400"/>
<protein>
    <recommendedName>
        <fullName evidence="2">receptor protein-tyrosine kinase</fullName>
        <ecNumber evidence="2">2.7.10.1</ecNumber>
    </recommendedName>
</protein>
<keyword evidence="10 18" id="KW-1133">Transmembrane helix</keyword>
<keyword evidence="14" id="KW-0675">Receptor</keyword>
<dbReference type="PANTHER" id="PTHR23282">
    <property type="entry name" value="APICAL ENDOSOMAL GLYCOPROTEIN PRECURSOR"/>
    <property type="match status" value="1"/>
</dbReference>
<dbReference type="GO" id="GO:0004714">
    <property type="term" value="F:transmembrane receptor protein tyrosine kinase activity"/>
    <property type="evidence" value="ECO:0007669"/>
    <property type="project" value="UniProtKB-EC"/>
</dbReference>
<evidence type="ECO:0000256" key="15">
    <source>
        <dbReference type="ARBA" id="ARBA00023180"/>
    </source>
</evidence>
<keyword evidence="5 18" id="KW-0812">Transmembrane</keyword>
<dbReference type="Gene3D" id="2.60.120.200">
    <property type="match status" value="2"/>
</dbReference>
<comment type="caution">
    <text evidence="16">Lacks conserved residue(s) required for the propagation of feature annotation.</text>
</comment>
<dbReference type="InterPro" id="IPR051560">
    <property type="entry name" value="MAM_domain-containing"/>
</dbReference>
<evidence type="ECO:0000313" key="22">
    <source>
        <dbReference type="Proteomes" id="UP000092444"/>
    </source>
</evidence>
<evidence type="ECO:0000256" key="4">
    <source>
        <dbReference type="ARBA" id="ARBA00022679"/>
    </source>
</evidence>
<evidence type="ECO:0000256" key="9">
    <source>
        <dbReference type="ARBA" id="ARBA00022840"/>
    </source>
</evidence>
<keyword evidence="4" id="KW-0808">Transferase</keyword>
<dbReference type="InterPro" id="IPR002172">
    <property type="entry name" value="LDrepeatLR_classA_rpt"/>
</dbReference>
<dbReference type="CDD" id="cd06263">
    <property type="entry name" value="MAM"/>
    <property type="match status" value="1"/>
</dbReference>
<evidence type="ECO:0000256" key="11">
    <source>
        <dbReference type="ARBA" id="ARBA00023136"/>
    </source>
</evidence>
<dbReference type="PhylomeDB" id="A0A1B0G7W1"/>
<dbReference type="Pfam" id="PF12810">
    <property type="entry name" value="ALK_LTK_GRD"/>
    <property type="match status" value="1"/>
</dbReference>
<evidence type="ECO:0000256" key="1">
    <source>
        <dbReference type="ARBA" id="ARBA00004251"/>
    </source>
</evidence>
<accession>A0A1B0G7W1</accession>
<sequence length="1506" mass="164217">MRKTISAPRPLALPSFHFNHASILFTVLLVFLTLPLKEATPQRPLLNHTSYNSIPTSQHNYKLRNGRTHDIPPIPPSTMASMPPRRALYEEYDSTGLPPLGGRRDSRRRLNLAGLGGSGPRGNNARRGIDSLRKELMKPSVGGPGGGISSGHSISYPAYSATSSIGKIDGIGSLGPAHRYGDPLQPATILAPINSLYPTGIPPDHYLANLQDNKYTRITPRLNSISEIRKLNNEAKQHGQADEPADGVDDDIILEEHNDPLQVIKDQIRNSQPQSNLYVAHTEGTPSVIEDLLGVKCNFETPCAWKWTENLPDGFHIMSGMEVTKKNMTGLYPGPLADSVDDANGHFLYARLLPTTMQINLTSPQFSTTMEKCFLEIYIHQSGMSHGLFSVVVEPLHSQENPWVPAEIVGDNYRQWSRKFFKLGRITRDFRIVFEIVPKLMEGQKAHVAIDNLRMVNCFPEGTKSDKCGTSQVKCMMNKVPVCIPLPRICDITKDCDDAEDELLNCDKIPYGGRCDFENDWCGWHDSGKTILAWSRHTGSSPTHDTGPDGDHTYQHLLNATGGYYMLVNMNQHSNNSEKGALIGFASNAIMISKTFNPPPLVHGNPNSPYRNSCVVRFYIHQFGKNPGSINLSVVEMKEKENITTTLWWSTKNQGADWLRAEYVLPNITSKYYLQFEARMGMRIYSDVAVDDFSLSPECFGINIPKDYLNGYNYWDVRNKYKSPSHKDFEYKNYLELTSCDTRGMIGPNQLQCETFYKDTNRSHVLKEVHVVEDQSSYKGMQKWKVPHEGYYTIIAKGASGGLGSGGVGSSRGAVTVSILELHKNEELYVLVGQQGENACIKSLGYIEEGCGSDLSDLDLSKYSFSSKQQMVKNIYIEHGAGGGGGGSYVFLLNSAKNEAVPLLVAGGGGGLGIGQYLDEDFQHGQKSNPGRSSTTGQIHGEMVNKITAGPGGGWRAKADQALDPRFGAALLQGGRGGHSCFVEILNNGSSTNRHGQGGFGGGGGGCNTGGGGGGYSGGDVFLNVSNGEGGTSFISNSRSLKEFNSVYEGANSGSGSVIIIAAIEGCGCDYRCVALDEYRTSVRCICPEGWRLRKDNNTACEMLYEERIPFPYLIAFFIVLVVLLGASLTALIVILYNRYQRKKQAKLRHMMLLEQDVQLNRLRHNVDDTNLNNFNPNYGCDGILNGHVDDPSVMNALLPCILRPPSTERDQTIMRPPRTDEFCLQVPHTDYLIPLPGIRNGGEYADTATRNTVAVNTGTDVCTPPGISPPSAPQSANTEDENAGGMNENPCHWETSFILPNSKSDQPLLNSTLESQKVSCNATSNGQTSITNSGQNSSTQRSPVISVSGGIQTQPTSPQVEEEEDTKLISLDTPQPTPTTIQPPLSFTTQLDGITLDPAALTKANAAIKQQCSYANLQLMTNPKTNCSDTLLSEKMGNGSIATHNSSVVNNANDVINATATTGNNSTAVTATTTTTANNTGANAPPFTIQGYAEKFKENHSEISC</sequence>
<evidence type="ECO:0000256" key="12">
    <source>
        <dbReference type="ARBA" id="ARBA00023137"/>
    </source>
</evidence>
<evidence type="ECO:0000256" key="6">
    <source>
        <dbReference type="ARBA" id="ARBA00022729"/>
    </source>
</evidence>
<name>A0A1B0G7W1_GLOMM</name>
<dbReference type="Pfam" id="PF00629">
    <property type="entry name" value="MAM"/>
    <property type="match status" value="2"/>
</dbReference>
<evidence type="ECO:0000256" key="7">
    <source>
        <dbReference type="ARBA" id="ARBA00022741"/>
    </source>
</evidence>
<evidence type="ECO:0000256" key="14">
    <source>
        <dbReference type="ARBA" id="ARBA00023170"/>
    </source>
</evidence>
<evidence type="ECO:0000256" key="5">
    <source>
        <dbReference type="ARBA" id="ARBA00022692"/>
    </source>
</evidence>
<feature type="region of interest" description="Disordered" evidence="17">
    <location>
        <begin position="56"/>
        <end position="81"/>
    </location>
</feature>
<dbReference type="FunFam" id="2.60.120.200:FF:000193">
    <property type="entry name" value="Tyrosine-protein kinase receptor"/>
    <property type="match status" value="1"/>
</dbReference>
<evidence type="ECO:0000256" key="2">
    <source>
        <dbReference type="ARBA" id="ARBA00011902"/>
    </source>
</evidence>
<keyword evidence="7" id="KW-0547">Nucleotide-binding</keyword>
<feature type="domain" description="MAM" evidence="20">
    <location>
        <begin position="513"/>
        <end position="701"/>
    </location>
</feature>
<evidence type="ECO:0000259" key="20">
    <source>
        <dbReference type="PROSITE" id="PS50060"/>
    </source>
</evidence>
<keyword evidence="11 18" id="KW-0472">Membrane</keyword>
<dbReference type="STRING" id="37546.A0A1B0G7W1"/>
<proteinExistence type="predicted"/>
<evidence type="ECO:0000256" key="8">
    <source>
        <dbReference type="ARBA" id="ARBA00022777"/>
    </source>
</evidence>
<dbReference type="SUPFAM" id="SSF49899">
    <property type="entry name" value="Concanavalin A-like lectins/glucanases"/>
    <property type="match status" value="2"/>
</dbReference>
<keyword evidence="12" id="KW-0829">Tyrosine-protein kinase</keyword>
<dbReference type="EC" id="2.7.10.1" evidence="2"/>
<dbReference type="PROSITE" id="PS01209">
    <property type="entry name" value="LDLRA_1"/>
    <property type="match status" value="1"/>
</dbReference>
<keyword evidence="13" id="KW-1015">Disulfide bond</keyword>
<evidence type="ECO:0000256" key="13">
    <source>
        <dbReference type="ARBA" id="ARBA00023157"/>
    </source>
</evidence>
<keyword evidence="6 19" id="KW-0732">Signal</keyword>
<dbReference type="SMART" id="SM00192">
    <property type="entry name" value="LDLa"/>
    <property type="match status" value="1"/>
</dbReference>
<keyword evidence="22" id="KW-1185">Reference proteome</keyword>
<evidence type="ECO:0000256" key="18">
    <source>
        <dbReference type="SAM" id="Phobius"/>
    </source>
</evidence>
<keyword evidence="8" id="KW-0418">Kinase</keyword>
<dbReference type="Proteomes" id="UP000092444">
    <property type="component" value="Unassembled WGS sequence"/>
</dbReference>
<keyword evidence="15" id="KW-0325">Glycoprotein</keyword>
<dbReference type="InterPro" id="IPR023415">
    <property type="entry name" value="LDLR_class-A_CS"/>
</dbReference>
<reference evidence="21" key="1">
    <citation type="submission" date="2020-05" db="UniProtKB">
        <authorList>
            <consortium name="EnsemblMetazoa"/>
        </authorList>
    </citation>
    <scope>IDENTIFICATION</scope>
    <source>
        <strain evidence="21">Yale</strain>
    </source>
</reference>
<evidence type="ECO:0000256" key="16">
    <source>
        <dbReference type="PROSITE-ProRule" id="PRU00124"/>
    </source>
</evidence>
<evidence type="ECO:0000256" key="17">
    <source>
        <dbReference type="SAM" id="MobiDB-lite"/>
    </source>
</evidence>
<dbReference type="EMBL" id="CCAG010021504">
    <property type="status" value="NOT_ANNOTATED_CDS"/>
    <property type="molecule type" value="Genomic_DNA"/>
</dbReference>
<evidence type="ECO:0000256" key="3">
    <source>
        <dbReference type="ARBA" id="ARBA00022475"/>
    </source>
</evidence>
<dbReference type="InterPro" id="IPR013320">
    <property type="entry name" value="ConA-like_dom_sf"/>
</dbReference>
<dbReference type="SMART" id="SM00137">
    <property type="entry name" value="MAM"/>
    <property type="match status" value="1"/>
</dbReference>
<feature type="chain" id="PRO_5008407988" description="receptor protein-tyrosine kinase" evidence="19">
    <location>
        <begin position="40"/>
        <end position="1506"/>
    </location>
</feature>
<organism evidence="21 22">
    <name type="scientific">Glossina morsitans morsitans</name>
    <name type="common">Savannah tsetse fly</name>
    <dbReference type="NCBI Taxonomy" id="37546"/>
    <lineage>
        <taxon>Eukaryota</taxon>
        <taxon>Metazoa</taxon>
        <taxon>Ecdysozoa</taxon>
        <taxon>Arthropoda</taxon>
        <taxon>Hexapoda</taxon>
        <taxon>Insecta</taxon>
        <taxon>Pterygota</taxon>
        <taxon>Neoptera</taxon>
        <taxon>Endopterygota</taxon>
        <taxon>Diptera</taxon>
        <taxon>Brachycera</taxon>
        <taxon>Muscomorpha</taxon>
        <taxon>Hippoboscoidea</taxon>
        <taxon>Glossinidae</taxon>
        <taxon>Glossina</taxon>
    </lineage>
</organism>
<dbReference type="GO" id="GO:0005886">
    <property type="term" value="C:plasma membrane"/>
    <property type="evidence" value="ECO:0007669"/>
    <property type="project" value="UniProtKB-SubCell"/>
</dbReference>